<name>A0A7W9HQ78_9PSEU</name>
<gene>
    <name evidence="1" type="ORF">F4560_006201</name>
</gene>
<dbReference type="EMBL" id="JACHMO010000001">
    <property type="protein sequence ID" value="MBB5806433.1"/>
    <property type="molecule type" value="Genomic_DNA"/>
</dbReference>
<organism evidence="1 2">
    <name type="scientific">Saccharothrix ecbatanensis</name>
    <dbReference type="NCBI Taxonomy" id="1105145"/>
    <lineage>
        <taxon>Bacteria</taxon>
        <taxon>Bacillati</taxon>
        <taxon>Actinomycetota</taxon>
        <taxon>Actinomycetes</taxon>
        <taxon>Pseudonocardiales</taxon>
        <taxon>Pseudonocardiaceae</taxon>
        <taxon>Saccharothrix</taxon>
    </lineage>
</organism>
<keyword evidence="2" id="KW-1185">Reference proteome</keyword>
<dbReference type="Proteomes" id="UP000552097">
    <property type="component" value="Unassembled WGS sequence"/>
</dbReference>
<reference evidence="1 2" key="1">
    <citation type="submission" date="2020-08" db="EMBL/GenBank/DDBJ databases">
        <title>Sequencing the genomes of 1000 actinobacteria strains.</title>
        <authorList>
            <person name="Klenk H.-P."/>
        </authorList>
    </citation>
    <scope>NUCLEOTIDE SEQUENCE [LARGE SCALE GENOMIC DNA]</scope>
    <source>
        <strain evidence="1 2">DSM 45486</strain>
    </source>
</reference>
<evidence type="ECO:0000313" key="2">
    <source>
        <dbReference type="Proteomes" id="UP000552097"/>
    </source>
</evidence>
<accession>A0A7W9HQ78</accession>
<comment type="caution">
    <text evidence="1">The sequence shown here is derived from an EMBL/GenBank/DDBJ whole genome shotgun (WGS) entry which is preliminary data.</text>
</comment>
<protein>
    <submittedName>
        <fullName evidence="1">Uncharacterized protein</fullName>
    </submittedName>
</protein>
<evidence type="ECO:0000313" key="1">
    <source>
        <dbReference type="EMBL" id="MBB5806433.1"/>
    </source>
</evidence>
<sequence length="26" mass="3086">MTTARTHWLHQRRVTCLGDTTDDRQS</sequence>
<proteinExistence type="predicted"/>
<dbReference type="AlphaFoldDB" id="A0A7W9HQ78"/>